<name>A0A1G2SZ55_9BACT</name>
<dbReference type="AlphaFoldDB" id="A0A1G2SZ55"/>
<dbReference type="PANTHER" id="PTHR30383">
    <property type="entry name" value="THIOESTERASE 1/PROTEASE 1/LYSOPHOSPHOLIPASE L1"/>
    <property type="match status" value="1"/>
</dbReference>
<reference evidence="2 3" key="1">
    <citation type="journal article" date="2016" name="Nat. Commun.">
        <title>Thousands of microbial genomes shed light on interconnected biogeochemical processes in an aquifer system.</title>
        <authorList>
            <person name="Anantharaman K."/>
            <person name="Brown C.T."/>
            <person name="Hug L.A."/>
            <person name="Sharon I."/>
            <person name="Castelle C.J."/>
            <person name="Probst A.J."/>
            <person name="Thomas B.C."/>
            <person name="Singh A."/>
            <person name="Wilkins M.J."/>
            <person name="Karaoz U."/>
            <person name="Brodie E.L."/>
            <person name="Williams K.H."/>
            <person name="Hubbard S.S."/>
            <person name="Banfield J.F."/>
        </authorList>
    </citation>
    <scope>NUCLEOTIDE SEQUENCE [LARGE SCALE GENOMIC DNA]</scope>
</reference>
<dbReference type="Pfam" id="PF13472">
    <property type="entry name" value="Lipase_GDSL_2"/>
    <property type="match status" value="1"/>
</dbReference>
<evidence type="ECO:0000313" key="2">
    <source>
        <dbReference type="EMBL" id="OHA90337.1"/>
    </source>
</evidence>
<evidence type="ECO:0000259" key="1">
    <source>
        <dbReference type="Pfam" id="PF13472"/>
    </source>
</evidence>
<comment type="caution">
    <text evidence="2">The sequence shown here is derived from an EMBL/GenBank/DDBJ whole genome shotgun (WGS) entry which is preliminary data.</text>
</comment>
<proteinExistence type="predicted"/>
<sequence>MKKIFFIIFAAVAIAGLFYYRAPGIRNYPSSGTDVVAFGDSLVVGVGSSKTGGFVSMLSEELDVPIVNLGVSGDTTLGALVRISELDKYEPKVVIVLLGGNDYLASVPPEETFRNLSKIVDAIQARGSAVILVGIGSNFDKEFENLAVNKKAAYVPDILENIFENSKLMSDSLHPNDEGYKLMAERIKPILEKLLK</sequence>
<dbReference type="SUPFAM" id="SSF52266">
    <property type="entry name" value="SGNH hydrolase"/>
    <property type="match status" value="1"/>
</dbReference>
<protein>
    <recommendedName>
        <fullName evidence="1">SGNH hydrolase-type esterase domain-containing protein</fullName>
    </recommendedName>
</protein>
<feature type="domain" description="SGNH hydrolase-type esterase" evidence="1">
    <location>
        <begin position="37"/>
        <end position="182"/>
    </location>
</feature>
<evidence type="ECO:0000313" key="3">
    <source>
        <dbReference type="Proteomes" id="UP000178107"/>
    </source>
</evidence>
<dbReference type="Proteomes" id="UP000178107">
    <property type="component" value="Unassembled WGS sequence"/>
</dbReference>
<dbReference type="InterPro" id="IPR036514">
    <property type="entry name" value="SGNH_hydro_sf"/>
</dbReference>
<dbReference type="GO" id="GO:0004622">
    <property type="term" value="F:phosphatidylcholine lysophospholipase activity"/>
    <property type="evidence" value="ECO:0007669"/>
    <property type="project" value="TreeGrafter"/>
</dbReference>
<dbReference type="PANTHER" id="PTHR30383:SF5">
    <property type="entry name" value="SGNH HYDROLASE-TYPE ESTERASE DOMAIN-CONTAINING PROTEIN"/>
    <property type="match status" value="1"/>
</dbReference>
<organism evidence="2 3">
    <name type="scientific">Candidatus Zambryskibacteria bacterium RIFCSPHIGHO2_01_FULL_46_25</name>
    <dbReference type="NCBI Taxonomy" id="1802738"/>
    <lineage>
        <taxon>Bacteria</taxon>
        <taxon>Candidatus Zambryskiibacteriota</taxon>
    </lineage>
</organism>
<dbReference type="InterPro" id="IPR051532">
    <property type="entry name" value="Ester_Hydrolysis_Enzymes"/>
</dbReference>
<dbReference type="EMBL" id="MHVH01000005">
    <property type="protein sequence ID" value="OHA90337.1"/>
    <property type="molecule type" value="Genomic_DNA"/>
</dbReference>
<dbReference type="Gene3D" id="3.40.50.1110">
    <property type="entry name" value="SGNH hydrolase"/>
    <property type="match status" value="1"/>
</dbReference>
<accession>A0A1G2SZ55</accession>
<dbReference type="InterPro" id="IPR013830">
    <property type="entry name" value="SGNH_hydro"/>
</dbReference>
<gene>
    <name evidence="2" type="ORF">A2838_01920</name>
</gene>